<dbReference type="InterPro" id="IPR027417">
    <property type="entry name" value="P-loop_NTPase"/>
</dbReference>
<dbReference type="Pfam" id="PF00158">
    <property type="entry name" value="Sigma54_activat"/>
    <property type="match status" value="1"/>
</dbReference>
<dbReference type="Gene3D" id="1.10.8.60">
    <property type="match status" value="1"/>
</dbReference>
<dbReference type="Gene3D" id="3.40.50.300">
    <property type="entry name" value="P-loop containing nucleotide triphosphate hydrolases"/>
    <property type="match status" value="1"/>
</dbReference>
<keyword evidence="1" id="KW-0547">Nucleotide-binding</keyword>
<feature type="domain" description="Sigma-54 factor interaction" evidence="3">
    <location>
        <begin position="132"/>
        <end position="358"/>
    </location>
</feature>
<dbReference type="InterPro" id="IPR003593">
    <property type="entry name" value="AAA+_ATPase"/>
</dbReference>
<dbReference type="InterPro" id="IPR058031">
    <property type="entry name" value="AAA_lid_NorR"/>
</dbReference>
<dbReference type="GO" id="GO:0005524">
    <property type="term" value="F:ATP binding"/>
    <property type="evidence" value="ECO:0007669"/>
    <property type="project" value="UniProtKB-KW"/>
</dbReference>
<dbReference type="PROSITE" id="PS00676">
    <property type="entry name" value="SIGMA54_INTERACT_2"/>
    <property type="match status" value="1"/>
</dbReference>
<comment type="caution">
    <text evidence="4">The sequence shown here is derived from an EMBL/GenBank/DDBJ whole genome shotgun (WGS) entry which is preliminary data.</text>
</comment>
<accession>A0A2G6JDD4</accession>
<dbReference type="FunFam" id="3.40.50.300:FF:000006">
    <property type="entry name" value="DNA-binding transcriptional regulator NtrC"/>
    <property type="match status" value="1"/>
</dbReference>
<organism evidence="4 5">
    <name type="scientific">Neptuniibacter caesariensis</name>
    <dbReference type="NCBI Taxonomy" id="207954"/>
    <lineage>
        <taxon>Bacteria</taxon>
        <taxon>Pseudomonadati</taxon>
        <taxon>Pseudomonadota</taxon>
        <taxon>Gammaproteobacteria</taxon>
        <taxon>Oceanospirillales</taxon>
        <taxon>Oceanospirillaceae</taxon>
        <taxon>Neptuniibacter</taxon>
    </lineage>
</organism>
<name>A0A2G6JDD4_NEPCE</name>
<evidence type="ECO:0000313" key="5">
    <source>
        <dbReference type="Proteomes" id="UP000242733"/>
    </source>
</evidence>
<dbReference type="PROSITE" id="PS50045">
    <property type="entry name" value="SIGMA54_INTERACT_4"/>
    <property type="match status" value="1"/>
</dbReference>
<dbReference type="SUPFAM" id="SSF52540">
    <property type="entry name" value="P-loop containing nucleoside triphosphate hydrolases"/>
    <property type="match status" value="1"/>
</dbReference>
<dbReference type="InterPro" id="IPR025943">
    <property type="entry name" value="Sigma_54_int_dom_ATP-bd_2"/>
</dbReference>
<dbReference type="GO" id="GO:0006355">
    <property type="term" value="P:regulation of DNA-templated transcription"/>
    <property type="evidence" value="ECO:0007669"/>
    <property type="project" value="InterPro"/>
</dbReference>
<gene>
    <name evidence="4" type="ORF">CSA61_01355</name>
</gene>
<evidence type="ECO:0000256" key="2">
    <source>
        <dbReference type="ARBA" id="ARBA00022840"/>
    </source>
</evidence>
<dbReference type="InterPro" id="IPR002078">
    <property type="entry name" value="Sigma_54_int"/>
</dbReference>
<evidence type="ECO:0000259" key="3">
    <source>
        <dbReference type="PROSITE" id="PS50045"/>
    </source>
</evidence>
<dbReference type="Pfam" id="PF25601">
    <property type="entry name" value="AAA_lid_14"/>
    <property type="match status" value="1"/>
</dbReference>
<dbReference type="Proteomes" id="UP000242733">
    <property type="component" value="Unassembled WGS sequence"/>
</dbReference>
<sequence>MGNKNWLKSMSNVLESYPDPAVLVDDNYNVVATNQLYNHRFAIEKVEPNAKCYELSHGYKGPCDKEGEACPMQSAKDSGMPSSLLHIHNTAQGKEHMGIETTPIMDHMNRRYFIEVMKPIREVSAEPIANKMIGRSPAFNRMVDLIQRVGKTGASVLLTGASGSGKELAAQAVHSVSSRAHKPFVTVECSGLTDSLFESELFGHVKGAFTGATHNRKGLVSSAHGGTLFLDEVGDIPLHLQVKLLRLIETRTYRPVGENEPSEADFRLICATHKHLPELVEQGKFREDLYHRISTFPIQLPTLAERIEDLPLLVESILLRIDGSIPLSLSSEALDILARQTFQGNIRELKNVLERAVILRNGHVIGASVVQQALNMSPGSEQMGSVQEQALLTLVKSRYSLANLEKDYVKQLLDYHTDKSLVAKVAGCSLRTLYRKISAEKE</sequence>
<dbReference type="EMBL" id="PDSG01000005">
    <property type="protein sequence ID" value="PIE20562.1"/>
    <property type="molecule type" value="Genomic_DNA"/>
</dbReference>
<reference evidence="4 5" key="1">
    <citation type="submission" date="2017-10" db="EMBL/GenBank/DDBJ databases">
        <title>Novel microbial diversity and functional potential in the marine mammal oral microbiome.</title>
        <authorList>
            <person name="Dudek N.K."/>
            <person name="Sun C.L."/>
            <person name="Burstein D."/>
            <person name="Kantor R.S."/>
            <person name="Aliaga Goltsman D.S."/>
            <person name="Bik E.M."/>
            <person name="Thomas B.C."/>
            <person name="Banfield J.F."/>
            <person name="Relman D.A."/>
        </authorList>
    </citation>
    <scope>NUCLEOTIDE SEQUENCE [LARGE SCALE GENOMIC DNA]</scope>
    <source>
        <strain evidence="4">DOLJORAL78_49_30</strain>
    </source>
</reference>
<proteinExistence type="predicted"/>
<dbReference type="AlphaFoldDB" id="A0A2G6JDD4"/>
<dbReference type="CDD" id="cd00009">
    <property type="entry name" value="AAA"/>
    <property type="match status" value="1"/>
</dbReference>
<evidence type="ECO:0000313" key="4">
    <source>
        <dbReference type="EMBL" id="PIE20562.1"/>
    </source>
</evidence>
<dbReference type="SMART" id="SM00382">
    <property type="entry name" value="AAA"/>
    <property type="match status" value="1"/>
</dbReference>
<evidence type="ECO:0000256" key="1">
    <source>
        <dbReference type="ARBA" id="ARBA00022741"/>
    </source>
</evidence>
<dbReference type="PANTHER" id="PTHR32071">
    <property type="entry name" value="TRANSCRIPTIONAL REGULATORY PROTEIN"/>
    <property type="match status" value="1"/>
</dbReference>
<protein>
    <submittedName>
        <fullName evidence="4">Fis family transcriptional regulator</fullName>
    </submittedName>
</protein>
<keyword evidence="2" id="KW-0067">ATP-binding</keyword>